<dbReference type="EMBL" id="JBFAUK010000010">
    <property type="protein sequence ID" value="MEV5507753.1"/>
    <property type="molecule type" value="Genomic_DNA"/>
</dbReference>
<organism evidence="2 3">
    <name type="scientific">Streptomyces orinoci</name>
    <name type="common">Streptoverticillium orinoci</name>
    <dbReference type="NCBI Taxonomy" id="67339"/>
    <lineage>
        <taxon>Bacteria</taxon>
        <taxon>Bacillati</taxon>
        <taxon>Actinomycetota</taxon>
        <taxon>Actinomycetes</taxon>
        <taxon>Kitasatosporales</taxon>
        <taxon>Streptomycetaceae</taxon>
        <taxon>Streptomyces</taxon>
    </lineage>
</organism>
<evidence type="ECO:0000256" key="1">
    <source>
        <dbReference type="SAM" id="MobiDB-lite"/>
    </source>
</evidence>
<reference evidence="2 3" key="1">
    <citation type="submission" date="2024-06" db="EMBL/GenBank/DDBJ databases">
        <title>The Natural Products Discovery Center: Release of the First 8490 Sequenced Strains for Exploring Actinobacteria Biosynthetic Diversity.</title>
        <authorList>
            <person name="Kalkreuter E."/>
            <person name="Kautsar S.A."/>
            <person name="Yang D."/>
            <person name="Bader C.D."/>
            <person name="Teijaro C.N."/>
            <person name="Fluegel L."/>
            <person name="Davis C.M."/>
            <person name="Simpson J.R."/>
            <person name="Lauterbach L."/>
            <person name="Steele A.D."/>
            <person name="Gui C."/>
            <person name="Meng S."/>
            <person name="Li G."/>
            <person name="Viehrig K."/>
            <person name="Ye F."/>
            <person name="Su P."/>
            <person name="Kiefer A.F."/>
            <person name="Nichols A."/>
            <person name="Cepeda A.J."/>
            <person name="Yan W."/>
            <person name="Fan B."/>
            <person name="Jiang Y."/>
            <person name="Adhikari A."/>
            <person name="Zheng C.-J."/>
            <person name="Schuster L."/>
            <person name="Cowan T.M."/>
            <person name="Smanski M.J."/>
            <person name="Chevrette M.G."/>
            <person name="De Carvalho L.P.S."/>
            <person name="Shen B."/>
        </authorList>
    </citation>
    <scope>NUCLEOTIDE SEQUENCE [LARGE SCALE GENOMIC DNA]</scope>
    <source>
        <strain evidence="2 3">NPDC052347</strain>
    </source>
</reference>
<dbReference type="RefSeq" id="WP_109281701.1">
    <property type="nucleotide sequence ID" value="NZ_JBFAUK010000010.1"/>
</dbReference>
<evidence type="ECO:0008006" key="4">
    <source>
        <dbReference type="Google" id="ProtNLM"/>
    </source>
</evidence>
<keyword evidence="3" id="KW-1185">Reference proteome</keyword>
<name>A0ABV3JYJ1_STRON</name>
<dbReference type="Proteomes" id="UP001552594">
    <property type="component" value="Unassembled WGS sequence"/>
</dbReference>
<protein>
    <recommendedName>
        <fullName evidence="4">Lipoprotein</fullName>
    </recommendedName>
</protein>
<accession>A0ABV3JYJ1</accession>
<dbReference type="PROSITE" id="PS51257">
    <property type="entry name" value="PROKAR_LIPOPROTEIN"/>
    <property type="match status" value="1"/>
</dbReference>
<evidence type="ECO:0000313" key="3">
    <source>
        <dbReference type="Proteomes" id="UP001552594"/>
    </source>
</evidence>
<feature type="compositionally biased region" description="Low complexity" evidence="1">
    <location>
        <begin position="34"/>
        <end position="54"/>
    </location>
</feature>
<gene>
    <name evidence="2" type="ORF">AB0L16_14935</name>
</gene>
<feature type="region of interest" description="Disordered" evidence="1">
    <location>
        <begin position="22"/>
        <end position="57"/>
    </location>
</feature>
<evidence type="ECO:0000313" key="2">
    <source>
        <dbReference type="EMBL" id="MEV5507753.1"/>
    </source>
</evidence>
<sequence>MRKAAQITGAAVIAAVLMTGCSKSSDGGDKKADGSASASAQPAQQQPSSQAPAQDKSTDFNIADLKGAWAKGKLLDNSLVIVSISGNYAAVSAGKEACSGKLAETRPITMDLKCQPAGGEYSKGTIKRYDGKSITVAWASGKEDVLEKKVSDGKPVNGLPVH</sequence>
<comment type="caution">
    <text evidence="2">The sequence shown here is derived from an EMBL/GenBank/DDBJ whole genome shotgun (WGS) entry which is preliminary data.</text>
</comment>
<proteinExistence type="predicted"/>